<gene>
    <name evidence="1" type="ORF">DPMN_168226</name>
</gene>
<comment type="caution">
    <text evidence="1">The sequence shown here is derived from an EMBL/GenBank/DDBJ whole genome shotgun (WGS) entry which is preliminary data.</text>
</comment>
<proteinExistence type="predicted"/>
<dbReference type="EMBL" id="JAIWYP010000008">
    <property type="protein sequence ID" value="KAH3790031.1"/>
    <property type="molecule type" value="Genomic_DNA"/>
</dbReference>
<dbReference type="Proteomes" id="UP000828390">
    <property type="component" value="Unassembled WGS sequence"/>
</dbReference>
<name>A0A9D4F4P9_DREPO</name>
<keyword evidence="2" id="KW-1185">Reference proteome</keyword>
<reference evidence="1" key="2">
    <citation type="submission" date="2020-11" db="EMBL/GenBank/DDBJ databases">
        <authorList>
            <person name="McCartney M.A."/>
            <person name="Auch B."/>
            <person name="Kono T."/>
            <person name="Mallez S."/>
            <person name="Becker A."/>
            <person name="Gohl D.M."/>
            <person name="Silverstein K.A.T."/>
            <person name="Koren S."/>
            <person name="Bechman K.B."/>
            <person name="Herman A."/>
            <person name="Abrahante J.E."/>
            <person name="Garbe J."/>
        </authorList>
    </citation>
    <scope>NUCLEOTIDE SEQUENCE</scope>
    <source>
        <strain evidence="1">Duluth1</strain>
        <tissue evidence="1">Whole animal</tissue>
    </source>
</reference>
<dbReference type="AlphaFoldDB" id="A0A9D4F4P9"/>
<evidence type="ECO:0000313" key="1">
    <source>
        <dbReference type="EMBL" id="KAH3790031.1"/>
    </source>
</evidence>
<reference evidence="1" key="1">
    <citation type="journal article" date="2019" name="bioRxiv">
        <title>The Genome of the Zebra Mussel, Dreissena polymorpha: A Resource for Invasive Species Research.</title>
        <authorList>
            <person name="McCartney M.A."/>
            <person name="Auch B."/>
            <person name="Kono T."/>
            <person name="Mallez S."/>
            <person name="Zhang Y."/>
            <person name="Obille A."/>
            <person name="Becker A."/>
            <person name="Abrahante J.E."/>
            <person name="Garbe J."/>
            <person name="Badalamenti J.P."/>
            <person name="Herman A."/>
            <person name="Mangelson H."/>
            <person name="Liachko I."/>
            <person name="Sullivan S."/>
            <person name="Sone E.D."/>
            <person name="Koren S."/>
            <person name="Silverstein K.A.T."/>
            <person name="Beckman K.B."/>
            <person name="Gohl D.M."/>
        </authorList>
    </citation>
    <scope>NUCLEOTIDE SEQUENCE</scope>
    <source>
        <strain evidence="1">Duluth1</strain>
        <tissue evidence="1">Whole animal</tissue>
    </source>
</reference>
<organism evidence="1 2">
    <name type="scientific">Dreissena polymorpha</name>
    <name type="common">Zebra mussel</name>
    <name type="synonym">Mytilus polymorpha</name>
    <dbReference type="NCBI Taxonomy" id="45954"/>
    <lineage>
        <taxon>Eukaryota</taxon>
        <taxon>Metazoa</taxon>
        <taxon>Spiralia</taxon>
        <taxon>Lophotrochozoa</taxon>
        <taxon>Mollusca</taxon>
        <taxon>Bivalvia</taxon>
        <taxon>Autobranchia</taxon>
        <taxon>Heteroconchia</taxon>
        <taxon>Euheterodonta</taxon>
        <taxon>Imparidentia</taxon>
        <taxon>Neoheterodontei</taxon>
        <taxon>Myida</taxon>
        <taxon>Dreissenoidea</taxon>
        <taxon>Dreissenidae</taxon>
        <taxon>Dreissena</taxon>
    </lineage>
</organism>
<sequence>MLLMSELAMPMCALEVRTGHAKVCFCGQNWPCPSMLLRLELIMPKYAPEVRTGHAQVCS</sequence>
<evidence type="ECO:0000313" key="2">
    <source>
        <dbReference type="Proteomes" id="UP000828390"/>
    </source>
</evidence>
<protein>
    <submittedName>
        <fullName evidence="1">Uncharacterized protein</fullName>
    </submittedName>
</protein>
<accession>A0A9D4F4P9</accession>